<protein>
    <submittedName>
        <fullName evidence="3">Uncharacterized protein</fullName>
    </submittedName>
</protein>
<dbReference type="AlphaFoldDB" id="A0A1L6MWU0"/>
<keyword evidence="2" id="KW-1133">Transmembrane helix</keyword>
<evidence type="ECO:0000313" key="4">
    <source>
        <dbReference type="Proteomes" id="UP000185544"/>
    </source>
</evidence>
<dbReference type="KEGG" id="pabo:BCY86_03945"/>
<sequence>MEEEEKGAYSERGMALVRKKSRAIMRYTFYSWVLCCVMSCGVHSFLGLVCAPYFLSLRKIQIVDPGGDLTLPITLDEISSQEEQEGSSGALEHSETALKGHAGKEENMSEKQGSLSERGPLADTKEHLSSSSKEEMQSREWIAKVDGWAPLRDFAARSKAQQNAIKNPASLLKPFNQQGEPPFMTLCINFKAARSHPLGARAGHLLEAIPEWKEWIGDMPIHVMEHIDWLVLFSPSLTSYAQNAIILGYSASSDALVDQFLEQVTQRLYPSRSFDNTKQGVYTVMGTLHQSPHVFMKAPSRLLLIGPAEFAPLFAKLYASFSSFPLKAQKGQSDDLAFLSLHRPSRGIPMLSKAIREFRFFIKMHQWTHHITLEGEGDCKSEAEAPRASRMLMEFIQSYNSLPLRLLTHGLLDGVKIEAKGSSLHLHLPVTEKQLEALLSFGEFRLGISE</sequence>
<reference evidence="3 4" key="1">
    <citation type="submission" date="2016-08" db="EMBL/GenBank/DDBJ databases">
        <title>Identification and validation of antigenic proteins from Pajaroellobacter abortibovis using de-novo genome sequence assembly and reverse vaccinology.</title>
        <authorList>
            <person name="Welly B.T."/>
            <person name="Miller M.R."/>
            <person name="Stott J.L."/>
            <person name="Blanchard M.T."/>
            <person name="Islas-Trejo A.D."/>
            <person name="O'Rourke S.M."/>
            <person name="Young A.E."/>
            <person name="Medrano J.F."/>
            <person name="Van Eenennaam A.L."/>
        </authorList>
    </citation>
    <scope>NUCLEOTIDE SEQUENCE [LARGE SCALE GENOMIC DNA]</scope>
    <source>
        <strain evidence="3 4">BTF92-0548A/99-0131</strain>
    </source>
</reference>
<dbReference type="STRING" id="1882918.BCY86_03945"/>
<evidence type="ECO:0000256" key="2">
    <source>
        <dbReference type="SAM" id="Phobius"/>
    </source>
</evidence>
<feature type="transmembrane region" description="Helical" evidence="2">
    <location>
        <begin position="29"/>
        <end position="55"/>
    </location>
</feature>
<feature type="region of interest" description="Disordered" evidence="1">
    <location>
        <begin position="101"/>
        <end position="136"/>
    </location>
</feature>
<evidence type="ECO:0000313" key="3">
    <source>
        <dbReference type="EMBL" id="APR99924.1"/>
    </source>
</evidence>
<keyword evidence="4" id="KW-1185">Reference proteome</keyword>
<gene>
    <name evidence="3" type="ORF">BCY86_03945</name>
</gene>
<dbReference type="Proteomes" id="UP000185544">
    <property type="component" value="Chromosome"/>
</dbReference>
<organism evidence="3 4">
    <name type="scientific">Pajaroellobacter abortibovis</name>
    <dbReference type="NCBI Taxonomy" id="1882918"/>
    <lineage>
        <taxon>Bacteria</taxon>
        <taxon>Pseudomonadati</taxon>
        <taxon>Myxococcota</taxon>
        <taxon>Polyangia</taxon>
        <taxon>Polyangiales</taxon>
        <taxon>Polyangiaceae</taxon>
    </lineage>
</organism>
<proteinExistence type="predicted"/>
<evidence type="ECO:0000256" key="1">
    <source>
        <dbReference type="SAM" id="MobiDB-lite"/>
    </source>
</evidence>
<accession>A0A1L6MWU0</accession>
<keyword evidence="2" id="KW-0472">Membrane</keyword>
<feature type="compositionally biased region" description="Basic and acidic residues" evidence="1">
    <location>
        <begin position="123"/>
        <end position="136"/>
    </location>
</feature>
<dbReference type="EMBL" id="CP016908">
    <property type="protein sequence ID" value="APR99924.1"/>
    <property type="molecule type" value="Genomic_DNA"/>
</dbReference>
<name>A0A1L6MWU0_9BACT</name>
<keyword evidence="2" id="KW-0812">Transmembrane</keyword>